<name>A0A8J7FLW1_9FLAO</name>
<keyword evidence="6 8" id="KW-1133">Transmembrane helix</keyword>
<gene>
    <name evidence="9" type="primary">xrtF</name>
    <name evidence="9" type="ORF">IM532_04700</name>
</gene>
<dbReference type="GO" id="GO:0006508">
    <property type="term" value="P:proteolysis"/>
    <property type="evidence" value="ECO:0007669"/>
    <property type="project" value="UniProtKB-KW"/>
</dbReference>
<keyword evidence="4 8" id="KW-0812">Transmembrane</keyword>
<evidence type="ECO:0000256" key="7">
    <source>
        <dbReference type="ARBA" id="ARBA00023136"/>
    </source>
</evidence>
<dbReference type="GO" id="GO:0008233">
    <property type="term" value="F:peptidase activity"/>
    <property type="evidence" value="ECO:0007669"/>
    <property type="project" value="UniProtKB-KW"/>
</dbReference>
<evidence type="ECO:0000256" key="2">
    <source>
        <dbReference type="ARBA" id="ARBA00022475"/>
    </source>
</evidence>
<dbReference type="AlphaFoldDB" id="A0A8J7FLW1"/>
<evidence type="ECO:0000256" key="1">
    <source>
        <dbReference type="ARBA" id="ARBA00004651"/>
    </source>
</evidence>
<dbReference type="InterPro" id="IPR026392">
    <property type="entry name" value="Exo/Archaeosortase_dom"/>
</dbReference>
<dbReference type="NCBIfam" id="TIGR04128">
    <property type="entry name" value="exoso_Fjoh_1448"/>
    <property type="match status" value="1"/>
</dbReference>
<sequence>MRQYKPLIFFLLRFIGSYVLFILIYNWYLNHFLPHGLPDPFTKFCAELASKGFNIIGFESSTIHIPGENYMRLIVNGKVGSIVNEGCNAISILIIFVAFILAFYTTFKQTLLYIICSLVGLFLMNIFRIILLTYIFRFHDSIAKVSHDYLFPAIIYGSIIILWIVWIKFFVSKRKINAA</sequence>
<protein>
    <submittedName>
        <fullName evidence="9">Exosortase family protein XrtF</fullName>
    </submittedName>
</protein>
<keyword evidence="7 8" id="KW-0472">Membrane</keyword>
<dbReference type="NCBIfam" id="TIGR04178">
    <property type="entry name" value="exo_archaeo"/>
    <property type="match status" value="1"/>
</dbReference>
<proteinExistence type="predicted"/>
<dbReference type="Proteomes" id="UP000608754">
    <property type="component" value="Unassembled WGS sequence"/>
</dbReference>
<feature type="transmembrane region" description="Helical" evidence="8">
    <location>
        <begin position="7"/>
        <end position="28"/>
    </location>
</feature>
<keyword evidence="3" id="KW-0645">Protease</keyword>
<feature type="transmembrane region" description="Helical" evidence="8">
    <location>
        <begin position="149"/>
        <end position="171"/>
    </location>
</feature>
<organism evidence="9 10">
    <name type="scientific">Faecalibacter rhinopitheci</name>
    <dbReference type="NCBI Taxonomy" id="2779678"/>
    <lineage>
        <taxon>Bacteria</taxon>
        <taxon>Pseudomonadati</taxon>
        <taxon>Bacteroidota</taxon>
        <taxon>Flavobacteriia</taxon>
        <taxon>Flavobacteriales</taxon>
        <taxon>Weeksellaceae</taxon>
        <taxon>Faecalibacter</taxon>
    </lineage>
</organism>
<evidence type="ECO:0000313" key="9">
    <source>
        <dbReference type="EMBL" id="MBF0596752.1"/>
    </source>
</evidence>
<evidence type="ECO:0000256" key="6">
    <source>
        <dbReference type="ARBA" id="ARBA00022989"/>
    </source>
</evidence>
<evidence type="ECO:0000256" key="5">
    <source>
        <dbReference type="ARBA" id="ARBA00022801"/>
    </source>
</evidence>
<keyword evidence="5" id="KW-0378">Hydrolase</keyword>
<dbReference type="GO" id="GO:0005886">
    <property type="term" value="C:plasma membrane"/>
    <property type="evidence" value="ECO:0007669"/>
    <property type="project" value="UniProtKB-SubCell"/>
</dbReference>
<evidence type="ECO:0000256" key="4">
    <source>
        <dbReference type="ARBA" id="ARBA00022692"/>
    </source>
</evidence>
<comment type="subcellular location">
    <subcellularLocation>
        <location evidence="1">Cell membrane</location>
        <topology evidence="1">Multi-pass membrane protein</topology>
    </subcellularLocation>
</comment>
<dbReference type="RefSeq" id="WP_194182276.1">
    <property type="nucleotide sequence ID" value="NZ_JADGIK010000002.1"/>
</dbReference>
<dbReference type="EMBL" id="JADGIK010000002">
    <property type="protein sequence ID" value="MBF0596752.1"/>
    <property type="molecule type" value="Genomic_DNA"/>
</dbReference>
<keyword evidence="10" id="KW-1185">Reference proteome</keyword>
<evidence type="ECO:0000313" key="10">
    <source>
        <dbReference type="Proteomes" id="UP000608754"/>
    </source>
</evidence>
<dbReference type="InterPro" id="IPR019127">
    <property type="entry name" value="Exosortase"/>
</dbReference>
<dbReference type="InterPro" id="IPR026323">
    <property type="entry name" value="Exosortase-related_prot_XrtF"/>
</dbReference>
<comment type="caution">
    <text evidence="9">The sequence shown here is derived from an EMBL/GenBank/DDBJ whole genome shotgun (WGS) entry which is preliminary data.</text>
</comment>
<evidence type="ECO:0000256" key="3">
    <source>
        <dbReference type="ARBA" id="ARBA00022670"/>
    </source>
</evidence>
<feature type="transmembrane region" description="Helical" evidence="8">
    <location>
        <begin position="111"/>
        <end position="137"/>
    </location>
</feature>
<dbReference type="Pfam" id="PF09721">
    <property type="entry name" value="Exosortase_EpsH"/>
    <property type="match status" value="1"/>
</dbReference>
<evidence type="ECO:0000256" key="8">
    <source>
        <dbReference type="SAM" id="Phobius"/>
    </source>
</evidence>
<reference evidence="9" key="1">
    <citation type="submission" date="2020-10" db="EMBL/GenBank/DDBJ databases">
        <authorList>
            <person name="Lu T."/>
            <person name="Wang Q."/>
            <person name="Han X."/>
        </authorList>
    </citation>
    <scope>NUCLEOTIDE SEQUENCE</scope>
    <source>
        <strain evidence="9">WQ 117</strain>
    </source>
</reference>
<keyword evidence="2" id="KW-1003">Cell membrane</keyword>
<feature type="transmembrane region" description="Helical" evidence="8">
    <location>
        <begin position="82"/>
        <end position="104"/>
    </location>
</feature>
<accession>A0A8J7FLW1</accession>